<feature type="domain" description="HPt" evidence="14">
    <location>
        <begin position="414"/>
        <end position="519"/>
    </location>
</feature>
<comment type="function">
    <text evidence="9">Involved in the transmission of sensory signals from the chemoreceptors to the flagellar motors. CheA is autophosphorylated; it can transfer its phosphate group to either CheB or CheY.</text>
</comment>
<dbReference type="InterPro" id="IPR003660">
    <property type="entry name" value="HAMP_dom"/>
</dbReference>
<dbReference type="SMART" id="SM00304">
    <property type="entry name" value="HAMP"/>
    <property type="match status" value="1"/>
</dbReference>
<dbReference type="Gene3D" id="3.30.450.20">
    <property type="entry name" value="PAS domain"/>
    <property type="match status" value="1"/>
</dbReference>
<dbReference type="PANTHER" id="PTHR43395:SF10">
    <property type="entry name" value="CHEMOTAXIS PROTEIN CHEA"/>
    <property type="match status" value="1"/>
</dbReference>
<dbReference type="SUPFAM" id="SSF55874">
    <property type="entry name" value="ATPase domain of HSP90 chaperone/DNA topoisomerase II/histidine kinase"/>
    <property type="match status" value="1"/>
</dbReference>
<evidence type="ECO:0000256" key="4">
    <source>
        <dbReference type="ARBA" id="ARBA00021495"/>
    </source>
</evidence>
<evidence type="ECO:0000256" key="3">
    <source>
        <dbReference type="ARBA" id="ARBA00012438"/>
    </source>
</evidence>
<dbReference type="InterPro" id="IPR003594">
    <property type="entry name" value="HATPase_dom"/>
</dbReference>
<evidence type="ECO:0000256" key="1">
    <source>
        <dbReference type="ARBA" id="ARBA00000085"/>
    </source>
</evidence>
<dbReference type="Pfam" id="PF02518">
    <property type="entry name" value="HATPase_c"/>
    <property type="match status" value="1"/>
</dbReference>
<dbReference type="SUPFAM" id="SSF158472">
    <property type="entry name" value="HAMP domain-like"/>
    <property type="match status" value="1"/>
</dbReference>
<evidence type="ECO:0000259" key="13">
    <source>
        <dbReference type="PROSITE" id="PS50885"/>
    </source>
</evidence>
<dbReference type="RefSeq" id="WP_091190503.1">
    <property type="nucleotide sequence ID" value="NZ_FOVE01000002.1"/>
</dbReference>
<protein>
    <recommendedName>
        <fullName evidence="4">Chemotaxis protein CheA</fullName>
        <ecNumber evidence="3">2.7.13.3</ecNumber>
    </recommendedName>
</protein>
<dbReference type="GO" id="GO:0000155">
    <property type="term" value="F:phosphorelay sensor kinase activity"/>
    <property type="evidence" value="ECO:0007669"/>
    <property type="project" value="UniProtKB-ARBA"/>
</dbReference>
<evidence type="ECO:0000256" key="11">
    <source>
        <dbReference type="SAM" id="Phobius"/>
    </source>
</evidence>
<dbReference type="AlphaFoldDB" id="A0A1I4VVN0"/>
<accession>A0A1I4VVN0</accession>
<comment type="subcellular location">
    <subcellularLocation>
        <location evidence="2">Membrane</location>
    </subcellularLocation>
</comment>
<evidence type="ECO:0000256" key="5">
    <source>
        <dbReference type="ARBA" id="ARBA00022553"/>
    </source>
</evidence>
<dbReference type="EMBL" id="FOVE01000002">
    <property type="protein sequence ID" value="SFN05066.1"/>
    <property type="molecule type" value="Genomic_DNA"/>
</dbReference>
<evidence type="ECO:0000256" key="10">
    <source>
        <dbReference type="PROSITE-ProRule" id="PRU00110"/>
    </source>
</evidence>
<evidence type="ECO:0000313" key="15">
    <source>
        <dbReference type="EMBL" id="SFN05066.1"/>
    </source>
</evidence>
<feature type="domain" description="HAMP" evidence="13">
    <location>
        <begin position="207"/>
        <end position="260"/>
    </location>
</feature>
<dbReference type="OrthoDB" id="9146932at2"/>
<dbReference type="Pfam" id="PF00672">
    <property type="entry name" value="HAMP"/>
    <property type="match status" value="1"/>
</dbReference>
<comment type="catalytic activity">
    <reaction evidence="1">
        <text>ATP + protein L-histidine = ADP + protein N-phospho-L-histidine.</text>
        <dbReference type="EC" id="2.7.13.3"/>
    </reaction>
</comment>
<dbReference type="CDD" id="cd00088">
    <property type="entry name" value="HPT"/>
    <property type="match status" value="1"/>
</dbReference>
<dbReference type="Pfam" id="PF12729">
    <property type="entry name" value="4HB_MCP_1"/>
    <property type="match status" value="1"/>
</dbReference>
<dbReference type="Proteomes" id="UP000242869">
    <property type="component" value="Unassembled WGS sequence"/>
</dbReference>
<keyword evidence="5 10" id="KW-0597">Phosphoprotein</keyword>
<dbReference type="InterPro" id="IPR024478">
    <property type="entry name" value="HlyB_4HB_MCP"/>
</dbReference>
<evidence type="ECO:0000256" key="9">
    <source>
        <dbReference type="ARBA" id="ARBA00035100"/>
    </source>
</evidence>
<dbReference type="InterPro" id="IPR051315">
    <property type="entry name" value="Bact_Chemotaxis_CheA"/>
</dbReference>
<dbReference type="PRINTS" id="PR00344">
    <property type="entry name" value="BCTRLSENSOR"/>
</dbReference>
<reference evidence="16" key="1">
    <citation type="submission" date="2016-10" db="EMBL/GenBank/DDBJ databases">
        <authorList>
            <person name="Varghese N."/>
            <person name="Submissions S."/>
        </authorList>
    </citation>
    <scope>NUCLEOTIDE SEQUENCE [LARGE SCALE GENOMIC DNA]</scope>
    <source>
        <strain evidence="16">DSM 6150</strain>
    </source>
</reference>
<dbReference type="SMART" id="SM00073">
    <property type="entry name" value="HPT"/>
    <property type="match status" value="1"/>
</dbReference>
<dbReference type="InterPro" id="IPR036641">
    <property type="entry name" value="HPT_dom_sf"/>
</dbReference>
<dbReference type="SMART" id="SM00387">
    <property type="entry name" value="HATPase_c"/>
    <property type="match status" value="1"/>
</dbReference>
<dbReference type="InterPro" id="IPR001610">
    <property type="entry name" value="PAC"/>
</dbReference>
<feature type="domain" description="PAC" evidence="12">
    <location>
        <begin position="351"/>
        <end position="403"/>
    </location>
</feature>
<evidence type="ECO:0000313" key="16">
    <source>
        <dbReference type="Proteomes" id="UP000242869"/>
    </source>
</evidence>
<dbReference type="SUPFAM" id="SSF47226">
    <property type="entry name" value="Histidine-containing phosphotransfer domain, HPT domain"/>
    <property type="match status" value="1"/>
</dbReference>
<dbReference type="EC" id="2.7.13.3" evidence="3"/>
<keyword evidence="6" id="KW-0808">Transferase</keyword>
<evidence type="ECO:0000256" key="8">
    <source>
        <dbReference type="ARBA" id="ARBA00023012"/>
    </source>
</evidence>
<keyword evidence="7" id="KW-0418">Kinase</keyword>
<organism evidence="15 16">
    <name type="scientific">Formivibrio citricus</name>
    <dbReference type="NCBI Taxonomy" id="83765"/>
    <lineage>
        <taxon>Bacteria</taxon>
        <taxon>Pseudomonadati</taxon>
        <taxon>Pseudomonadota</taxon>
        <taxon>Betaproteobacteria</taxon>
        <taxon>Neisseriales</taxon>
        <taxon>Chitinibacteraceae</taxon>
        <taxon>Formivibrio</taxon>
    </lineage>
</organism>
<dbReference type="PROSITE" id="PS50885">
    <property type="entry name" value="HAMP"/>
    <property type="match status" value="1"/>
</dbReference>
<evidence type="ECO:0000256" key="7">
    <source>
        <dbReference type="ARBA" id="ARBA00022777"/>
    </source>
</evidence>
<sequence length="813" mass="89666">MSLRHRIVFLVALTFVAIAAIGGYSVIQSRKNASNVKTVTEGVVPSALASADLVALLKEVQLATMTLASAPDQTLAEEAREKLAAQKTQLKDGLDLQFKQATGQAQQGLIEQTRESLDNYFAAIDEMAQLKLAGQTDLAQAVLFASVAQYKREMEQVIDTLRIEKNRSKDEAITALNENLAGAVSALSMATVLAIVALGAAGTLLYRQIVRPVGTMQSLMTEIATSQDFTRRLPVERMDEIGQSTVAFNAMIEKIQESSEQLKQKTTDIQTMLQNIPQGILTIADGNKVHPEYSAYLETIFETRDIAGRDMMALVFADTNLGADALAQVEAAAGACIGEDCMNFEFNQHLLAGEVEKRMPDGRVKILDLNWSPITNDADTIVRLMLCVRDVTELRKLAAEANEKKQELEIIGEILAVSQEKFHDFIAGALKFIDENELILHQYPEQDAQAIAQLFRNMHTIKGNARTYGLQHLTNLVHEAEQTYDELRGAHPDIAWDQGLLLEELAGVRDAVERYARINEVSLGRKGPGRRGSVERYLMVDKEQIQQTIHRLETVNTGNLHELVAARDAVRKTLRLLGTEPLGKALAGILASLPSLAKELGKRPPMIRIEDHGYVLRNQISGVIKNVFMHLLRNSLDHGLESKEERLAQGKSKAGLIDLEMNVADGQLQIRLSDDGRGLALARIRKTAIQKGLIRADEHLGDEDIARLIFRPGFSTAEKVSEISGRGVGMDAVQDFVKREHGKIEIRFLDNAIGADFRRFETVVLLPESSALYVEGRETLYVYDLREMAKEAEASEADVAGSPVAGKPQLRVV</sequence>
<dbReference type="FunFam" id="3.30.565.10:FF:000016">
    <property type="entry name" value="Chemotaxis protein CheA, putative"/>
    <property type="match status" value="1"/>
</dbReference>
<dbReference type="InterPro" id="IPR008207">
    <property type="entry name" value="Sig_transdc_His_kin_Hpt_dom"/>
</dbReference>
<feature type="transmembrane region" description="Helical" evidence="11">
    <location>
        <begin position="180"/>
        <end position="206"/>
    </location>
</feature>
<evidence type="ECO:0000259" key="12">
    <source>
        <dbReference type="PROSITE" id="PS50113"/>
    </source>
</evidence>
<keyword evidence="11" id="KW-0472">Membrane</keyword>
<keyword evidence="11" id="KW-0812">Transmembrane</keyword>
<keyword evidence="8" id="KW-0902">Two-component regulatory system</keyword>
<dbReference type="Gene3D" id="1.20.120.160">
    <property type="entry name" value="HPT domain"/>
    <property type="match status" value="1"/>
</dbReference>
<dbReference type="InterPro" id="IPR004358">
    <property type="entry name" value="Sig_transdc_His_kin-like_C"/>
</dbReference>
<dbReference type="CDD" id="cd06225">
    <property type="entry name" value="HAMP"/>
    <property type="match status" value="1"/>
</dbReference>
<gene>
    <name evidence="15" type="ORF">SAMN05660284_00399</name>
</gene>
<keyword evidence="16" id="KW-1185">Reference proteome</keyword>
<dbReference type="GO" id="GO:0016020">
    <property type="term" value="C:membrane"/>
    <property type="evidence" value="ECO:0007669"/>
    <property type="project" value="UniProtKB-SubCell"/>
</dbReference>
<keyword evidence="11" id="KW-1133">Transmembrane helix</keyword>
<dbReference type="SMART" id="SM00086">
    <property type="entry name" value="PAC"/>
    <property type="match status" value="1"/>
</dbReference>
<name>A0A1I4VVN0_9NEIS</name>
<dbReference type="Gene3D" id="6.10.340.10">
    <property type="match status" value="1"/>
</dbReference>
<dbReference type="PROSITE" id="PS50113">
    <property type="entry name" value="PAC"/>
    <property type="match status" value="1"/>
</dbReference>
<dbReference type="PANTHER" id="PTHR43395">
    <property type="entry name" value="SENSOR HISTIDINE KINASE CHEA"/>
    <property type="match status" value="1"/>
</dbReference>
<dbReference type="InterPro" id="IPR000700">
    <property type="entry name" value="PAS-assoc_C"/>
</dbReference>
<dbReference type="Pfam" id="PF01627">
    <property type="entry name" value="Hpt"/>
    <property type="match status" value="1"/>
</dbReference>
<feature type="modified residue" description="Phosphohistidine" evidence="10">
    <location>
        <position position="459"/>
    </location>
</feature>
<dbReference type="InterPro" id="IPR036890">
    <property type="entry name" value="HATPase_C_sf"/>
</dbReference>
<evidence type="ECO:0000256" key="2">
    <source>
        <dbReference type="ARBA" id="ARBA00004370"/>
    </source>
</evidence>
<evidence type="ECO:0000259" key="14">
    <source>
        <dbReference type="PROSITE" id="PS50894"/>
    </source>
</evidence>
<proteinExistence type="predicted"/>
<evidence type="ECO:0000256" key="6">
    <source>
        <dbReference type="ARBA" id="ARBA00022679"/>
    </source>
</evidence>
<dbReference type="PROSITE" id="PS50894">
    <property type="entry name" value="HPT"/>
    <property type="match status" value="1"/>
</dbReference>
<dbReference type="STRING" id="83765.SAMN05660284_00399"/>
<dbReference type="Gene3D" id="3.30.565.10">
    <property type="entry name" value="Histidine kinase-like ATPase, C-terminal domain"/>
    <property type="match status" value="1"/>
</dbReference>